<dbReference type="Proteomes" id="UP000199074">
    <property type="component" value="Unassembled WGS sequence"/>
</dbReference>
<dbReference type="AlphaFoldDB" id="A0A1I7N2Y7"/>
<accession>A0A1I7N2Y7</accession>
<proteinExistence type="predicted"/>
<evidence type="ECO:0008006" key="3">
    <source>
        <dbReference type="Google" id="ProtNLM"/>
    </source>
</evidence>
<gene>
    <name evidence="1" type="ORF">SAMN05216456_0658</name>
</gene>
<dbReference type="RefSeq" id="WP_092420859.1">
    <property type="nucleotide sequence ID" value="NZ_FPCK01000001.1"/>
</dbReference>
<keyword evidence="2" id="KW-1185">Reference proteome</keyword>
<dbReference type="EMBL" id="FPCK01000001">
    <property type="protein sequence ID" value="SFV29040.1"/>
    <property type="molecule type" value="Genomic_DNA"/>
</dbReference>
<dbReference type="STRING" id="429728.SAMN05216456_0658"/>
<evidence type="ECO:0000313" key="2">
    <source>
        <dbReference type="Proteomes" id="UP000199074"/>
    </source>
</evidence>
<organism evidence="1 2">
    <name type="scientific">Devosia crocina</name>
    <dbReference type="NCBI Taxonomy" id="429728"/>
    <lineage>
        <taxon>Bacteria</taxon>
        <taxon>Pseudomonadati</taxon>
        <taxon>Pseudomonadota</taxon>
        <taxon>Alphaproteobacteria</taxon>
        <taxon>Hyphomicrobiales</taxon>
        <taxon>Devosiaceae</taxon>
        <taxon>Devosia</taxon>
    </lineage>
</organism>
<name>A0A1I7N2Y7_9HYPH</name>
<sequence>MIEEEEQRGFGERPVTGFEPSLESRVAFHRFALVVYDFRCAVSGLQFPATEGALHDRLEVVPIHPREAEGPLEISNVLVLESRIAHAFAKGWICVDDGYRVVIADRAELGDELSGQVIERRALFLPSDPLFRPASRHFQFHRMVVARYSRG</sequence>
<dbReference type="OrthoDB" id="7951040at2"/>
<evidence type="ECO:0000313" key="1">
    <source>
        <dbReference type="EMBL" id="SFV29040.1"/>
    </source>
</evidence>
<reference evidence="1 2" key="1">
    <citation type="submission" date="2016-10" db="EMBL/GenBank/DDBJ databases">
        <authorList>
            <person name="de Groot N.N."/>
        </authorList>
    </citation>
    <scope>NUCLEOTIDE SEQUENCE [LARGE SCALE GENOMIC DNA]</scope>
    <source>
        <strain evidence="1 2">IPL20</strain>
    </source>
</reference>
<protein>
    <recommendedName>
        <fullName evidence="3">HNH endonuclease</fullName>
    </recommendedName>
</protein>